<dbReference type="SUPFAM" id="SSF48208">
    <property type="entry name" value="Six-hairpin glycosidases"/>
    <property type="match status" value="1"/>
</dbReference>
<dbReference type="PANTHER" id="PTHR34987:SF2">
    <property type="entry name" value="B, PUTATIVE (AFU_ORTHOLOGUE AFUA_7G05040)-RELATED"/>
    <property type="match status" value="1"/>
</dbReference>
<evidence type="ECO:0000313" key="5">
    <source>
        <dbReference type="Proteomes" id="UP000320386"/>
    </source>
</evidence>
<evidence type="ECO:0000259" key="3">
    <source>
        <dbReference type="Pfam" id="PF17390"/>
    </source>
</evidence>
<dbReference type="AlphaFoldDB" id="A0A518C159"/>
<dbReference type="Proteomes" id="UP000320386">
    <property type="component" value="Chromosome"/>
</dbReference>
<dbReference type="EMBL" id="CP036280">
    <property type="protein sequence ID" value="QDU72961.1"/>
    <property type="molecule type" value="Genomic_DNA"/>
</dbReference>
<evidence type="ECO:0000313" key="4">
    <source>
        <dbReference type="EMBL" id="QDU72961.1"/>
    </source>
</evidence>
<dbReference type="InterPro" id="IPR035398">
    <property type="entry name" value="Bac_rhamnosid_C"/>
</dbReference>
<dbReference type="Gene3D" id="2.60.420.10">
    <property type="entry name" value="Maltose phosphorylase, domain 3"/>
    <property type="match status" value="1"/>
</dbReference>
<dbReference type="Pfam" id="PF17390">
    <property type="entry name" value="Bac_rhamnosid_C"/>
    <property type="match status" value="1"/>
</dbReference>
<sequence length="789" mass="88204">MNPTDRRLPLSPAPRPGDAGSRHRYPIDTAAWVWAPGWQPDQRSFVRFSLDFLTTDDQPLLLEVTADQRYVLTLDGLEAGRGPDRAELNGWSFHRYKIPAHAGQHRLEAWCWWLPAREKPLAQVTHRPGFALVGLDHLRQTLTTGIAPWKAAVQNGWQPHPSPDKFGYHVVGCGFEIQGHARPEPPADAVVVHQARDQLDGVLTSPYRCEPSPLPEQQRSLFQGGTLRAVQHDHDTTIRSESNNPDLAPLTAGQPVEIPANTTLQLLWDLEDYLCAYPRLTLDNGRGSTVEMTWAESLYDHQAGAFEPKGDRAAVAGKQWLGFGDLFRHPGGHKHYDIPWWRSGRWLRLAIQTAEQPLTLRDARPLTTGYPHQPRWAFDCDHTFPAVFPLCEKSLARCVHETFIDCPYYEQLQYTGDTRVQALAWLATTADPRPVRRALELLDRSRWLNGFVAERAPTCEPQTSATYSLVQPAILRDYAMWADDAESVRSLLPGSRAALEHALACIDDTGLPTQLPGWLFVDWVARPDWERGVPGCTSPTPGEEGSEPPLSAPVALHLPIALEAMARVEELLGEDALAERYRHHAHAVMSRIIDTFADPERRMIADDPQHTRWSEHAQALALDCACLPEPWRQHALNALVQPDDDMAPASVYFSHHVHEALLRHNRVDAFLQRLGFWNSLIEQGFLTAIESPEPSRSDCHGWGAHPIYHALSALAGIRPDAAGFATARITPRFGPLTHLQATLPHPRGEITVDLRRNRNTLAGTITTPVPGSLHWNGHTTQLTPGTARL</sequence>
<dbReference type="GO" id="GO:0005975">
    <property type="term" value="P:carbohydrate metabolic process"/>
    <property type="evidence" value="ECO:0007669"/>
    <property type="project" value="InterPro"/>
</dbReference>
<proteinExistence type="predicted"/>
<feature type="domain" description="Alpha-L-rhamnosidase six-hairpin glycosidase" evidence="2">
    <location>
        <begin position="380"/>
        <end position="640"/>
    </location>
</feature>
<organism evidence="4 5">
    <name type="scientific">Mucisphaera calidilacus</name>
    <dbReference type="NCBI Taxonomy" id="2527982"/>
    <lineage>
        <taxon>Bacteria</taxon>
        <taxon>Pseudomonadati</taxon>
        <taxon>Planctomycetota</taxon>
        <taxon>Phycisphaerae</taxon>
        <taxon>Phycisphaerales</taxon>
        <taxon>Phycisphaeraceae</taxon>
        <taxon>Mucisphaera</taxon>
    </lineage>
</organism>
<protein>
    <submittedName>
        <fullName evidence="4">Bacterial alpha-L-rhamnosidase</fullName>
    </submittedName>
</protein>
<dbReference type="OrthoDB" id="9815108at2"/>
<reference evidence="4 5" key="1">
    <citation type="submission" date="2019-02" db="EMBL/GenBank/DDBJ databases">
        <title>Deep-cultivation of Planctomycetes and their phenomic and genomic characterization uncovers novel biology.</title>
        <authorList>
            <person name="Wiegand S."/>
            <person name="Jogler M."/>
            <person name="Boedeker C."/>
            <person name="Pinto D."/>
            <person name="Vollmers J."/>
            <person name="Rivas-Marin E."/>
            <person name="Kohn T."/>
            <person name="Peeters S.H."/>
            <person name="Heuer A."/>
            <person name="Rast P."/>
            <person name="Oberbeckmann S."/>
            <person name="Bunk B."/>
            <person name="Jeske O."/>
            <person name="Meyerdierks A."/>
            <person name="Storesund J.E."/>
            <person name="Kallscheuer N."/>
            <person name="Luecker S."/>
            <person name="Lage O.M."/>
            <person name="Pohl T."/>
            <person name="Merkel B.J."/>
            <person name="Hornburger P."/>
            <person name="Mueller R.-W."/>
            <person name="Bruemmer F."/>
            <person name="Labrenz M."/>
            <person name="Spormann A.M."/>
            <person name="Op den Camp H."/>
            <person name="Overmann J."/>
            <person name="Amann R."/>
            <person name="Jetten M.S.M."/>
            <person name="Mascher T."/>
            <person name="Medema M.H."/>
            <person name="Devos D.P."/>
            <person name="Kaster A.-K."/>
            <person name="Ovreas L."/>
            <person name="Rohde M."/>
            <person name="Galperin M.Y."/>
            <person name="Jogler C."/>
        </authorList>
    </citation>
    <scope>NUCLEOTIDE SEQUENCE [LARGE SCALE GENOMIC DNA]</scope>
    <source>
        <strain evidence="4 5">Pan265</strain>
    </source>
</reference>
<feature type="domain" description="Alpha-L-rhamnosidase C-terminal" evidence="3">
    <location>
        <begin position="716"/>
        <end position="769"/>
    </location>
</feature>
<gene>
    <name evidence="4" type="ORF">Pan265_28390</name>
</gene>
<dbReference type="RefSeq" id="WP_145447104.1">
    <property type="nucleotide sequence ID" value="NZ_CP036280.1"/>
</dbReference>
<feature type="region of interest" description="Disordered" evidence="1">
    <location>
        <begin position="1"/>
        <end position="21"/>
    </location>
</feature>
<dbReference type="Pfam" id="PF17389">
    <property type="entry name" value="Bac_rhamnosid6H"/>
    <property type="match status" value="1"/>
</dbReference>
<keyword evidence="5" id="KW-1185">Reference proteome</keyword>
<dbReference type="Gene3D" id="1.50.10.10">
    <property type="match status" value="1"/>
</dbReference>
<evidence type="ECO:0000256" key="1">
    <source>
        <dbReference type="SAM" id="MobiDB-lite"/>
    </source>
</evidence>
<dbReference type="Gene3D" id="2.60.120.260">
    <property type="entry name" value="Galactose-binding domain-like"/>
    <property type="match status" value="2"/>
</dbReference>
<dbReference type="InterPro" id="IPR008928">
    <property type="entry name" value="6-hairpin_glycosidase_sf"/>
</dbReference>
<dbReference type="InterPro" id="IPR035396">
    <property type="entry name" value="Bac_rhamnosid6H"/>
</dbReference>
<name>A0A518C159_9BACT</name>
<evidence type="ECO:0000259" key="2">
    <source>
        <dbReference type="Pfam" id="PF17389"/>
    </source>
</evidence>
<accession>A0A518C159</accession>
<dbReference type="KEGG" id="mcad:Pan265_28390"/>
<dbReference type="PANTHER" id="PTHR34987">
    <property type="entry name" value="C, PUTATIVE (AFU_ORTHOLOGUE AFUA_3G02880)-RELATED"/>
    <property type="match status" value="1"/>
</dbReference>
<dbReference type="InterPro" id="IPR012341">
    <property type="entry name" value="6hp_glycosidase-like_sf"/>
</dbReference>